<evidence type="ECO:0000256" key="1">
    <source>
        <dbReference type="SAM" id="MobiDB-lite"/>
    </source>
</evidence>
<feature type="region of interest" description="Disordered" evidence="1">
    <location>
        <begin position="1"/>
        <end position="30"/>
    </location>
</feature>
<gene>
    <name evidence="2" type="ORF">T10_4062</name>
</gene>
<dbReference type="EMBL" id="JYDO01000081">
    <property type="protein sequence ID" value="KRZ72294.1"/>
    <property type="molecule type" value="Genomic_DNA"/>
</dbReference>
<evidence type="ECO:0000313" key="2">
    <source>
        <dbReference type="EMBL" id="KRZ72294.1"/>
    </source>
</evidence>
<accession>A0A0V1MKB9</accession>
<dbReference type="OrthoDB" id="5912357at2759"/>
<reference evidence="2 3" key="1">
    <citation type="submission" date="2015-01" db="EMBL/GenBank/DDBJ databases">
        <title>Evolution of Trichinella species and genotypes.</title>
        <authorList>
            <person name="Korhonen P.K."/>
            <person name="Edoardo P."/>
            <person name="Giuseppe L.R."/>
            <person name="Gasser R.B."/>
        </authorList>
    </citation>
    <scope>NUCLEOTIDE SEQUENCE [LARGE SCALE GENOMIC DNA]</scope>
    <source>
        <strain evidence="2">ISS1980</strain>
    </source>
</reference>
<evidence type="ECO:0000313" key="3">
    <source>
        <dbReference type="Proteomes" id="UP000054843"/>
    </source>
</evidence>
<feature type="compositionally biased region" description="Acidic residues" evidence="1">
    <location>
        <begin position="10"/>
        <end position="27"/>
    </location>
</feature>
<name>A0A0V1MKB9_9BILA</name>
<dbReference type="AlphaFoldDB" id="A0A0V1MKB9"/>
<comment type="caution">
    <text evidence="2">The sequence shown here is derived from an EMBL/GenBank/DDBJ whole genome shotgun (WGS) entry which is preliminary data.</text>
</comment>
<dbReference type="Proteomes" id="UP000054843">
    <property type="component" value="Unassembled WGS sequence"/>
</dbReference>
<proteinExistence type="predicted"/>
<organism evidence="2 3">
    <name type="scientific">Trichinella papuae</name>
    <dbReference type="NCBI Taxonomy" id="268474"/>
    <lineage>
        <taxon>Eukaryota</taxon>
        <taxon>Metazoa</taxon>
        <taxon>Ecdysozoa</taxon>
        <taxon>Nematoda</taxon>
        <taxon>Enoplea</taxon>
        <taxon>Dorylaimia</taxon>
        <taxon>Trichinellida</taxon>
        <taxon>Trichinellidae</taxon>
        <taxon>Trichinella</taxon>
    </lineage>
</organism>
<keyword evidence="3" id="KW-1185">Reference proteome</keyword>
<protein>
    <submittedName>
        <fullName evidence="2">Uncharacterized protein</fullName>
    </submittedName>
</protein>
<sequence>MHGNKPWPKEEEEEEEELEEEEEEAEEQERIEARLLPITCEIFKCIDRRLDDQVLLYSKIPAIIEFGIEFSKLANQNRLLVLLPKIVHFSRSVIDGTLPGEPAVVLYPLRLISIDISKSLTDRLGLVEDVPNCI</sequence>